<proteinExistence type="inferred from homology"/>
<dbReference type="GO" id="GO:0006508">
    <property type="term" value="P:proteolysis"/>
    <property type="evidence" value="ECO:0007669"/>
    <property type="project" value="UniProtKB-KW"/>
</dbReference>
<keyword evidence="2" id="KW-0121">Carboxypeptidase</keyword>
<dbReference type="PANTHER" id="PTHR11802">
    <property type="entry name" value="SERINE PROTEASE FAMILY S10 SERINE CARBOXYPEPTIDASE"/>
    <property type="match status" value="1"/>
</dbReference>
<dbReference type="GO" id="GO:0004185">
    <property type="term" value="F:serine-type carboxypeptidase activity"/>
    <property type="evidence" value="ECO:0000318"/>
    <property type="project" value="GO_Central"/>
</dbReference>
<dbReference type="SUPFAM" id="SSF53474">
    <property type="entry name" value="alpha/beta-Hydrolases"/>
    <property type="match status" value="1"/>
</dbReference>
<dbReference type="Gene3D" id="6.10.250.940">
    <property type="match status" value="1"/>
</dbReference>
<evidence type="ECO:0000313" key="8">
    <source>
        <dbReference type="RefSeq" id="XP_016460914.1"/>
    </source>
</evidence>
<evidence type="ECO:0000256" key="1">
    <source>
        <dbReference type="ARBA" id="ARBA00009431"/>
    </source>
</evidence>
<dbReference type="RefSeq" id="XP_016460914.1">
    <property type="nucleotide sequence ID" value="XM_016605428.1"/>
</dbReference>
<dbReference type="PANTHER" id="PTHR11802:SF31">
    <property type="entry name" value="SERINE CARBOXYPEPTIDASE-LIKE 34"/>
    <property type="match status" value="1"/>
</dbReference>
<name>A0A1S3Z967_TOBAC</name>
<dbReference type="PROSITE" id="PS00560">
    <property type="entry name" value="CARBOXYPEPT_SER_HIS"/>
    <property type="match status" value="1"/>
</dbReference>
<accession>A0A1S3Z967</accession>
<dbReference type="KEGG" id="nta:107784316"/>
<dbReference type="Gene3D" id="3.40.50.1820">
    <property type="entry name" value="alpha/beta hydrolase"/>
    <property type="match status" value="1"/>
</dbReference>
<organism evidence="8">
    <name type="scientific">Nicotiana tabacum</name>
    <name type="common">Common tobacco</name>
    <dbReference type="NCBI Taxonomy" id="4097"/>
    <lineage>
        <taxon>Eukaryota</taxon>
        <taxon>Viridiplantae</taxon>
        <taxon>Streptophyta</taxon>
        <taxon>Embryophyta</taxon>
        <taxon>Tracheophyta</taxon>
        <taxon>Spermatophyta</taxon>
        <taxon>Magnoliopsida</taxon>
        <taxon>eudicotyledons</taxon>
        <taxon>Gunneridae</taxon>
        <taxon>Pentapetalae</taxon>
        <taxon>asterids</taxon>
        <taxon>lamiids</taxon>
        <taxon>Solanales</taxon>
        <taxon>Solanaceae</taxon>
        <taxon>Nicotianoideae</taxon>
        <taxon>Nicotianeae</taxon>
        <taxon>Nicotiana</taxon>
    </lineage>
</organism>
<evidence type="ECO:0000256" key="2">
    <source>
        <dbReference type="ARBA" id="ARBA00022645"/>
    </source>
</evidence>
<dbReference type="FunFam" id="3.40.50.11320:FF:000001">
    <property type="entry name" value="Carboxypeptidase"/>
    <property type="match status" value="1"/>
</dbReference>
<evidence type="ECO:0000256" key="4">
    <source>
        <dbReference type="ARBA" id="ARBA00022729"/>
    </source>
</evidence>
<comment type="similarity">
    <text evidence="1">Belongs to the peptidase S10 family.</text>
</comment>
<dbReference type="InterPro" id="IPR029058">
    <property type="entry name" value="AB_hydrolase_fold"/>
</dbReference>
<keyword evidence="5" id="KW-0378">Hydrolase</keyword>
<dbReference type="AlphaFoldDB" id="A0A1S3Z967"/>
<keyword evidence="7" id="KW-0325">Glycoprotein</keyword>
<dbReference type="OMA" id="HARNTSW"/>
<dbReference type="InterPro" id="IPR001563">
    <property type="entry name" value="Peptidase_S10"/>
</dbReference>
<evidence type="ECO:0000256" key="3">
    <source>
        <dbReference type="ARBA" id="ARBA00022670"/>
    </source>
</evidence>
<sequence>VGNALMDDETDQKGMIDYAWDHAVISDHLYHSIKRVCNFSLEYPGDDCDDLLNQYFAVYKIVDMYSLYVPTCVNSNFSSSSTRLLPTIRGVAPKSLSRIEGWHKRPTGYDPCLSDYTEMYMNRPDVQAALHANVTKIPYRWTHCSDNITFWSDAPSSMLPTIKKLIDGGLRVWVYSGDTDGRIPVTATRLTLRKLGLKINEDWTPWYTNNKQVGGWTVGYDGLSFVTVRGAGHQVPTFKPKQALQLVRQFLANKKLPSAPF</sequence>
<dbReference type="OrthoDB" id="443318at2759"/>
<dbReference type="PaxDb" id="4097-A0A1S3Z967"/>
<dbReference type="Pfam" id="PF00450">
    <property type="entry name" value="Peptidase_S10"/>
    <property type="match status" value="1"/>
</dbReference>
<dbReference type="STRING" id="4097.A0A1S3Z967"/>
<protein>
    <submittedName>
        <fullName evidence="8">Serine carboxypeptidase-like 34</fullName>
    </submittedName>
</protein>
<evidence type="ECO:0000256" key="6">
    <source>
        <dbReference type="ARBA" id="ARBA00023157"/>
    </source>
</evidence>
<keyword evidence="3" id="KW-0645">Protease</keyword>
<dbReference type="InterPro" id="IPR033124">
    <property type="entry name" value="Ser_caboxypep_his_AS"/>
</dbReference>
<evidence type="ECO:0000256" key="5">
    <source>
        <dbReference type="ARBA" id="ARBA00022801"/>
    </source>
</evidence>
<keyword evidence="6" id="KW-1015">Disulfide bond</keyword>
<gene>
    <name evidence="8" type="primary">LOC107784316</name>
</gene>
<dbReference type="Gene3D" id="3.40.50.11320">
    <property type="match status" value="1"/>
</dbReference>
<evidence type="ECO:0000256" key="7">
    <source>
        <dbReference type="ARBA" id="ARBA00023180"/>
    </source>
</evidence>
<feature type="non-terminal residue" evidence="8">
    <location>
        <position position="1"/>
    </location>
</feature>
<keyword evidence="4" id="KW-0732">Signal</keyword>
<reference evidence="8" key="1">
    <citation type="submission" date="2025-08" db="UniProtKB">
        <authorList>
            <consortium name="RefSeq"/>
        </authorList>
    </citation>
    <scope>IDENTIFICATION</scope>
</reference>